<evidence type="ECO:0000256" key="1">
    <source>
        <dbReference type="ARBA" id="ARBA00005417"/>
    </source>
</evidence>
<dbReference type="PANTHER" id="PTHR43335:SF4">
    <property type="entry name" value="ABC TRANSPORTER, ATP-BINDING PROTEIN"/>
    <property type="match status" value="1"/>
</dbReference>
<keyword evidence="2" id="KW-0813">Transport</keyword>
<organism evidence="6 7">
    <name type="scientific">Shinella lacus</name>
    <dbReference type="NCBI Taxonomy" id="2654216"/>
    <lineage>
        <taxon>Bacteria</taxon>
        <taxon>Pseudomonadati</taxon>
        <taxon>Pseudomonadota</taxon>
        <taxon>Alphaproteobacteria</taxon>
        <taxon>Hyphomicrobiales</taxon>
        <taxon>Rhizobiaceae</taxon>
        <taxon>Shinella</taxon>
    </lineage>
</organism>
<dbReference type="SUPFAM" id="SSF52540">
    <property type="entry name" value="P-loop containing nucleoside triphosphate hydrolases"/>
    <property type="match status" value="1"/>
</dbReference>
<evidence type="ECO:0000256" key="3">
    <source>
        <dbReference type="ARBA" id="ARBA00022741"/>
    </source>
</evidence>
<dbReference type="InterPro" id="IPR003439">
    <property type="entry name" value="ABC_transporter-like_ATP-bd"/>
</dbReference>
<dbReference type="SMART" id="SM00382">
    <property type="entry name" value="AAA"/>
    <property type="match status" value="1"/>
</dbReference>
<keyword evidence="7" id="KW-1185">Reference proteome</keyword>
<dbReference type="RefSeq" id="WP_256114521.1">
    <property type="nucleotide sequence ID" value="NZ_WHSB02000001.1"/>
</dbReference>
<keyword evidence="4 6" id="KW-0067">ATP-binding</keyword>
<feature type="domain" description="ABC transporter" evidence="5">
    <location>
        <begin position="6"/>
        <end position="234"/>
    </location>
</feature>
<evidence type="ECO:0000313" key="7">
    <source>
        <dbReference type="Proteomes" id="UP000996601"/>
    </source>
</evidence>
<dbReference type="GO" id="GO:0005524">
    <property type="term" value="F:ATP binding"/>
    <property type="evidence" value="ECO:0007669"/>
    <property type="project" value="UniProtKB-KW"/>
</dbReference>
<gene>
    <name evidence="6" type="ORF">GB927_000475</name>
</gene>
<dbReference type="InterPro" id="IPR027417">
    <property type="entry name" value="P-loop_NTPase"/>
</dbReference>
<comment type="similarity">
    <text evidence="1">Belongs to the ABC transporter superfamily.</text>
</comment>
<accession>A0ABT1QZZ7</accession>
<dbReference type="PANTHER" id="PTHR43335">
    <property type="entry name" value="ABC TRANSPORTER, ATP-BINDING PROTEIN"/>
    <property type="match status" value="1"/>
</dbReference>
<dbReference type="Pfam" id="PF00005">
    <property type="entry name" value="ABC_tran"/>
    <property type="match status" value="1"/>
</dbReference>
<proteinExistence type="inferred from homology"/>
<name>A0ABT1QZZ7_9HYPH</name>
<evidence type="ECO:0000256" key="2">
    <source>
        <dbReference type="ARBA" id="ARBA00022448"/>
    </source>
</evidence>
<dbReference type="Gene3D" id="3.40.50.300">
    <property type="entry name" value="P-loop containing nucleotide triphosphate hydrolases"/>
    <property type="match status" value="1"/>
</dbReference>
<evidence type="ECO:0000313" key="6">
    <source>
        <dbReference type="EMBL" id="MCQ4628485.1"/>
    </source>
</evidence>
<keyword evidence="3" id="KW-0547">Nucleotide-binding</keyword>
<dbReference type="Proteomes" id="UP000996601">
    <property type="component" value="Unassembled WGS sequence"/>
</dbReference>
<dbReference type="InterPro" id="IPR003593">
    <property type="entry name" value="AAA+_ATPase"/>
</dbReference>
<evidence type="ECO:0000256" key="4">
    <source>
        <dbReference type="ARBA" id="ARBA00022840"/>
    </source>
</evidence>
<evidence type="ECO:0000259" key="5">
    <source>
        <dbReference type="PROSITE" id="PS50893"/>
    </source>
</evidence>
<dbReference type="EMBL" id="WHSB02000001">
    <property type="protein sequence ID" value="MCQ4628485.1"/>
    <property type="molecule type" value="Genomic_DNA"/>
</dbReference>
<protein>
    <submittedName>
        <fullName evidence="6">ABC transporter ATP-binding protein</fullName>
    </submittedName>
</protein>
<dbReference type="PROSITE" id="PS50893">
    <property type="entry name" value="ABC_TRANSPORTER_2"/>
    <property type="match status" value="1"/>
</dbReference>
<reference evidence="6" key="1">
    <citation type="submission" date="2021-07" db="EMBL/GenBank/DDBJ databases">
        <title>Shinella sp. nov., a novel member of the genus Shinella from water.</title>
        <authorList>
            <person name="Deng Y."/>
        </authorList>
    </citation>
    <scope>NUCLEOTIDE SEQUENCE</scope>
    <source>
        <strain evidence="6">CPCC 100929</strain>
    </source>
</reference>
<sequence>MTSPALAVTALSKSFGAKRAVEDATFSVARGEITGFLGPNGAGKTTVMNMIVGLTAPDAGAIELFGVPQGSRQRDLRVLFGYLQEKPRIYPEMTARAYLRFFADLYGIADAGSRVKEVIERVGLTAAADRRLGNFSRGMQQRACLARVMLHRPELLILDEPTLGLDPNGVADMRAIFREMKAEGVTLLFSSHQLAEMERVCDSVVFMRQGRVLATGRPGELLPSGLSASSLQVELYETAAQCIQGIAALPGVARAHQIGPHRLELVLRGLPDDGRDARAHAVRLLSSAGYTVLSVDAATPSLEDIFIGLTRPESLVRQEPAGLVH</sequence>
<comment type="caution">
    <text evidence="6">The sequence shown here is derived from an EMBL/GenBank/DDBJ whole genome shotgun (WGS) entry which is preliminary data.</text>
</comment>